<comment type="caution">
    <text evidence="1">The sequence shown here is derived from an EMBL/GenBank/DDBJ whole genome shotgun (WGS) entry which is preliminary data.</text>
</comment>
<dbReference type="AlphaFoldDB" id="A0A7V3N475"/>
<reference evidence="1" key="1">
    <citation type="journal article" date="2020" name="mSystems">
        <title>Genome- and Community-Level Interaction Insights into Carbon Utilization and Element Cycling Functions of Hydrothermarchaeota in Hydrothermal Sediment.</title>
        <authorList>
            <person name="Zhou Z."/>
            <person name="Liu Y."/>
            <person name="Xu W."/>
            <person name="Pan J."/>
            <person name="Luo Z.H."/>
            <person name="Li M."/>
        </authorList>
    </citation>
    <scope>NUCLEOTIDE SEQUENCE [LARGE SCALE GENOMIC DNA]</scope>
    <source>
        <strain evidence="1">SpSt-757</strain>
    </source>
</reference>
<organism evidence="1">
    <name type="scientific">candidate division CPR3 bacterium</name>
    <dbReference type="NCBI Taxonomy" id="2268181"/>
    <lineage>
        <taxon>Bacteria</taxon>
        <taxon>Bacteria division CPR3</taxon>
    </lineage>
</organism>
<dbReference type="EMBL" id="DTGG01000038">
    <property type="protein sequence ID" value="HFZ08726.1"/>
    <property type="molecule type" value="Genomic_DNA"/>
</dbReference>
<accession>A0A7V3N475</accession>
<gene>
    <name evidence="1" type="ORF">ENV41_01150</name>
</gene>
<evidence type="ECO:0000313" key="1">
    <source>
        <dbReference type="EMBL" id="HFZ08726.1"/>
    </source>
</evidence>
<sequence>MVWWAGAHSLDVRSRMVDWSSFDKMKEMQRMLLLAGGKKVSIWLRAREGYVCSCLHGGELREHNQCWGTGILGGYFKAGSKEWIVGKGSEGYLIVTKDNGYSVLPEIIGNEIRIESEWIDVVGEVVPEAFAKSNVTVEFTVDGSVWVTSVVVREGRFKFRVTGVERDVLGTRIRIPDGQKSEILVSEHPPLRLEEWVKWGFGKDVVDIRGWTVSDILLNTGDLLEWEEGVYQGYRYVISNVRVSQFPYSREESGQITQVLGLRYVRPEQVLSKVV</sequence>
<proteinExistence type="predicted"/>
<name>A0A7V3N475_UNCC3</name>
<protein>
    <submittedName>
        <fullName evidence="1">Uncharacterized protein</fullName>
    </submittedName>
</protein>